<dbReference type="RefSeq" id="WP_290314917.1">
    <property type="nucleotide sequence ID" value="NZ_JAUFPN010000019.1"/>
</dbReference>
<gene>
    <name evidence="5" type="ORF">QWZ14_02155</name>
</gene>
<evidence type="ECO:0000256" key="2">
    <source>
        <dbReference type="ARBA" id="ARBA00019992"/>
    </source>
</evidence>
<evidence type="ECO:0000313" key="5">
    <source>
        <dbReference type="EMBL" id="MDN3563179.1"/>
    </source>
</evidence>
<evidence type="ECO:0000256" key="4">
    <source>
        <dbReference type="ARBA" id="ARBA00022803"/>
    </source>
</evidence>
<accession>A0ABT8A0F1</accession>
<dbReference type="PANTHER" id="PTHR16263:SF4">
    <property type="entry name" value="TETRATRICOPEPTIDE REPEAT PROTEIN 38"/>
    <property type="match status" value="1"/>
</dbReference>
<dbReference type="Gene3D" id="1.25.40.10">
    <property type="entry name" value="Tetratricopeptide repeat domain"/>
    <property type="match status" value="1"/>
</dbReference>
<dbReference type="PANTHER" id="PTHR16263">
    <property type="entry name" value="TETRATRICOPEPTIDE REPEAT PROTEIN 38"/>
    <property type="match status" value="1"/>
</dbReference>
<comment type="similarity">
    <text evidence="1">Belongs to the TTC38 family.</text>
</comment>
<protein>
    <recommendedName>
        <fullName evidence="2">Tetratricopeptide repeat protein 38</fullName>
    </recommendedName>
</protein>
<organism evidence="5 6">
    <name type="scientific">Paeniroseomonas aquatica</name>
    <dbReference type="NCBI Taxonomy" id="373043"/>
    <lineage>
        <taxon>Bacteria</taxon>
        <taxon>Pseudomonadati</taxon>
        <taxon>Pseudomonadota</taxon>
        <taxon>Alphaproteobacteria</taxon>
        <taxon>Acetobacterales</taxon>
        <taxon>Acetobacteraceae</taxon>
        <taxon>Paeniroseomonas</taxon>
    </lineage>
</organism>
<name>A0ABT8A0F1_9PROT</name>
<evidence type="ECO:0000256" key="1">
    <source>
        <dbReference type="ARBA" id="ARBA00005857"/>
    </source>
</evidence>
<keyword evidence="4" id="KW-0802">TPR repeat</keyword>
<keyword evidence="6" id="KW-1185">Reference proteome</keyword>
<comment type="caution">
    <text evidence="5">The sequence shown here is derived from an EMBL/GenBank/DDBJ whole genome shotgun (WGS) entry which is preliminary data.</text>
</comment>
<dbReference type="EMBL" id="JAUFPN010000019">
    <property type="protein sequence ID" value="MDN3563179.1"/>
    <property type="molecule type" value="Genomic_DNA"/>
</dbReference>
<dbReference type="SUPFAM" id="SSF48452">
    <property type="entry name" value="TPR-like"/>
    <property type="match status" value="1"/>
</dbReference>
<proteinExistence type="inferred from homology"/>
<reference evidence="6" key="1">
    <citation type="journal article" date="2019" name="Int. J. Syst. Evol. Microbiol.">
        <title>The Global Catalogue of Microorganisms (GCM) 10K type strain sequencing project: providing services to taxonomists for standard genome sequencing and annotation.</title>
        <authorList>
            <consortium name="The Broad Institute Genomics Platform"/>
            <consortium name="The Broad Institute Genome Sequencing Center for Infectious Disease"/>
            <person name="Wu L."/>
            <person name="Ma J."/>
        </authorList>
    </citation>
    <scope>NUCLEOTIDE SEQUENCE [LARGE SCALE GENOMIC DNA]</scope>
    <source>
        <strain evidence="6">CECT 7131</strain>
    </source>
</reference>
<dbReference type="Proteomes" id="UP001529369">
    <property type="component" value="Unassembled WGS sequence"/>
</dbReference>
<sequence length="431" mass="45131">MPRDRYGQHLSTGSAAAAAAYDAGNDLLLTHWPGAAEAFDRAIAADPGFALAHAARAHAALREGDAAAAKRSLATAEALSPGLPEREARHLRYFSLFLTGQAEAALAALPGHVAAYPRDATVLVTAITPNGLIGSSGRADRHEYLVGLMDGLAPHYGDDWWFGAMHGMALSEAGQGAAARPRIERSLAARPDNAWGAHALAHVCYEAGETDAGRRFLRGWLPGYPAAGSLHGHLAWHLALGEIEAGDAEAAWRLFAEACGPASHTGPSRLKLTDAVSFLWRWELAGNPRDAEGWQAIHRFARATFPKPGMAFADLHVALAEAVAGDGAALEAWVAQAEALERAGRYPSGAVLPALAAGFSAFARQDYAGAVEAIAPVVAERDRIGGSRAQMDLVEFTLLRAAVEAGRPEALPGLLAARRPGPAPVPVAGLR</sequence>
<dbReference type="InterPro" id="IPR011990">
    <property type="entry name" value="TPR-like_helical_dom_sf"/>
</dbReference>
<dbReference type="InterPro" id="IPR033891">
    <property type="entry name" value="TTC38"/>
</dbReference>
<evidence type="ECO:0000313" key="6">
    <source>
        <dbReference type="Proteomes" id="UP001529369"/>
    </source>
</evidence>
<keyword evidence="3" id="KW-0677">Repeat</keyword>
<evidence type="ECO:0000256" key="3">
    <source>
        <dbReference type="ARBA" id="ARBA00022737"/>
    </source>
</evidence>